<dbReference type="OrthoDB" id="426293at2759"/>
<keyword evidence="4" id="KW-0472">Membrane</keyword>
<feature type="coiled-coil region" evidence="5">
    <location>
        <begin position="546"/>
        <end position="576"/>
    </location>
</feature>
<name>A0A423WA50_CYTCH</name>
<protein>
    <recommendedName>
        <fullName evidence="7">Small nuclear ribonucleoprotein Prp3 C-terminal domain-containing protein</fullName>
    </recommendedName>
</protein>
<dbReference type="PANTHER" id="PTHR15955">
    <property type="entry name" value="RWD DOMAIN CONTAINING PROTEIN 2"/>
    <property type="match status" value="1"/>
</dbReference>
<feature type="compositionally biased region" description="Polar residues" evidence="6">
    <location>
        <begin position="136"/>
        <end position="147"/>
    </location>
</feature>
<evidence type="ECO:0000256" key="3">
    <source>
        <dbReference type="ARBA" id="ARBA00022989"/>
    </source>
</evidence>
<evidence type="ECO:0000313" key="8">
    <source>
        <dbReference type="EMBL" id="ROW00198.1"/>
    </source>
</evidence>
<dbReference type="AlphaFoldDB" id="A0A423WA50"/>
<evidence type="ECO:0000256" key="2">
    <source>
        <dbReference type="ARBA" id="ARBA00022692"/>
    </source>
</evidence>
<evidence type="ECO:0000256" key="4">
    <source>
        <dbReference type="ARBA" id="ARBA00023136"/>
    </source>
</evidence>
<accession>A0A423WA50</accession>
<gene>
    <name evidence="8" type="ORF">VSDG_03525</name>
</gene>
<dbReference type="InterPro" id="IPR016135">
    <property type="entry name" value="UBQ-conjugating_enzyme/RWD"/>
</dbReference>
<feature type="domain" description="Small nuclear ribonucleoprotein Prp3 C-terminal" evidence="7">
    <location>
        <begin position="852"/>
        <end position="921"/>
    </location>
</feature>
<dbReference type="GO" id="GO:0016020">
    <property type="term" value="C:membrane"/>
    <property type="evidence" value="ECO:0007669"/>
    <property type="project" value="UniProtKB-SubCell"/>
</dbReference>
<comment type="subcellular location">
    <subcellularLocation>
        <location evidence="1">Membrane</location>
        <topology evidence="1">Multi-pass membrane protein</topology>
    </subcellularLocation>
</comment>
<feature type="region of interest" description="Disordered" evidence="6">
    <location>
        <begin position="123"/>
        <end position="163"/>
    </location>
</feature>
<dbReference type="Pfam" id="PF01544">
    <property type="entry name" value="CorA"/>
    <property type="match status" value="1"/>
</dbReference>
<dbReference type="InterPro" id="IPR010541">
    <property type="entry name" value="Prp3_C"/>
</dbReference>
<dbReference type="InterPro" id="IPR059181">
    <property type="entry name" value="RWDD2A-B_C"/>
</dbReference>
<organism evidence="8 9">
    <name type="scientific">Cytospora chrysosperma</name>
    <name type="common">Cytospora canker fungus</name>
    <name type="synonym">Sphaeria chrysosperma</name>
    <dbReference type="NCBI Taxonomy" id="252740"/>
    <lineage>
        <taxon>Eukaryota</taxon>
        <taxon>Fungi</taxon>
        <taxon>Dikarya</taxon>
        <taxon>Ascomycota</taxon>
        <taxon>Pezizomycotina</taxon>
        <taxon>Sordariomycetes</taxon>
        <taxon>Sordariomycetidae</taxon>
        <taxon>Diaporthales</taxon>
        <taxon>Cytosporaceae</taxon>
        <taxon>Cytospora</taxon>
    </lineage>
</organism>
<evidence type="ECO:0000256" key="1">
    <source>
        <dbReference type="ARBA" id="ARBA00004141"/>
    </source>
</evidence>
<dbReference type="InterPro" id="IPR002523">
    <property type="entry name" value="MgTranspt_CorA/ZnTranspt_ZntB"/>
</dbReference>
<proteinExistence type="predicted"/>
<sequence length="980" mass="109509">MAANQHNTVDDLFRSVERSQEQYLKSLKTLHDTMHGVARSPSVARSQRMERSGSNDIPPSPVVRAVSLGDYSPLPVSRATFASDASLSPGDRRPRRLTNELADRTRLARMTTGEYEGIEWVNDDDSGRLAPLPQLLPSQTQGSSSTGEPICRPRVQKPLTPRSYTRTNLVHHLQQISEDKEATAAALGNVFAQRKDLNKSTVFTPGPDPLTEDKDSSTYEVYDINTDGLAVTRHDERGTAEGEVLDADVVWDTIKAVNTDKTTAGRIIIFQEATPAMLAGIHLVMRENFDMDELFHHLVSPHGKTTAHMHRAAEPNPIHQRSFYFVFKYYTVVGEGLTPAPWQQYDHRPPDTKSPDHIDITECSSILALSLEGSPVKEVPLRRGRRKGVTVGLLYDTFAPFHLLNIQCFPDHIHSENESIRKPCYYNGPYVFLNRLVAEYRDATKRYLQLNDRIRKLITPPYQFMFDPKLRDKLLFEDADFTFSRRYFWAYNSLGVVNDGMKSMISAYTDTFTPDFWAGRHQTLWPHPDPESTEGRHYLDQMGVLRQELEHAVEDLKAVVKANEKVRQEIVSLREQLFSGSSVKESRRAIEQGDNIKILTGVSMLFLPLTFVTSVFGITEFTISADDWRFPVTMVRVRAYYGGFYPTGKSKEQVTITRQTIMAEAGGLTLPRDLLEAQLSMVELIRAMYPPSEDDADAESDATAANEVIDRVRGWCECSDSQSPSPVGAMRLPSTFSLVVTIPVHTDEDPSPTPAPAIQMSVTVPLSSTESDLLEPPSLTYSLRQPPWLSRAEVAELGSGMPMDDILAAFDYIQENAPGYYHNHALQQEKPQPGGAGGGGAGEDDGPLLRVWFYFPSLSTREKRKDLVTYAAGYGLTGFVLAGKPGVLCLEGTSRNVDGYMNAIKNESWGDIPSHQKKVSERFREGCGPAGRRFEGMREITDDLGERRGARRNRGDMAALEAWLKEMGVGESFSRVIMGG</sequence>
<feature type="region of interest" description="Disordered" evidence="6">
    <location>
        <begin position="34"/>
        <end position="62"/>
    </location>
</feature>
<keyword evidence="2" id="KW-0812">Transmembrane</keyword>
<keyword evidence="3" id="KW-1133">Transmembrane helix</keyword>
<keyword evidence="9" id="KW-1185">Reference proteome</keyword>
<dbReference type="Proteomes" id="UP000284375">
    <property type="component" value="Unassembled WGS sequence"/>
</dbReference>
<evidence type="ECO:0000256" key="6">
    <source>
        <dbReference type="SAM" id="MobiDB-lite"/>
    </source>
</evidence>
<reference evidence="8 9" key="1">
    <citation type="submission" date="2015-09" db="EMBL/GenBank/DDBJ databases">
        <title>Host preference determinants of Valsa canker pathogens revealed by comparative genomics.</title>
        <authorList>
            <person name="Yin Z."/>
            <person name="Huang L."/>
        </authorList>
    </citation>
    <scope>NUCLEOTIDE SEQUENCE [LARGE SCALE GENOMIC DNA]</scope>
    <source>
        <strain evidence="8 9">YSFL</strain>
    </source>
</reference>
<dbReference type="InterPro" id="IPR045863">
    <property type="entry name" value="CorA_TM1_TM2"/>
</dbReference>
<evidence type="ECO:0000256" key="5">
    <source>
        <dbReference type="SAM" id="Coils"/>
    </source>
</evidence>
<dbReference type="InterPro" id="IPR017359">
    <property type="entry name" value="Phi-like"/>
</dbReference>
<dbReference type="CDD" id="cd24163">
    <property type="entry name" value="RWDD2_C"/>
    <property type="match status" value="1"/>
</dbReference>
<dbReference type="Pfam" id="PF06544">
    <property type="entry name" value="Prp3_C"/>
    <property type="match status" value="1"/>
</dbReference>
<evidence type="ECO:0000313" key="9">
    <source>
        <dbReference type="Proteomes" id="UP000284375"/>
    </source>
</evidence>
<evidence type="ECO:0000259" key="7">
    <source>
        <dbReference type="Pfam" id="PF06544"/>
    </source>
</evidence>
<keyword evidence="5" id="KW-0175">Coiled coil</keyword>
<dbReference type="Gene3D" id="1.20.58.340">
    <property type="entry name" value="Magnesium transport protein CorA, transmembrane region"/>
    <property type="match status" value="1"/>
</dbReference>
<dbReference type="SUPFAM" id="SSF54495">
    <property type="entry name" value="UBC-like"/>
    <property type="match status" value="1"/>
</dbReference>
<dbReference type="SUPFAM" id="SSF144083">
    <property type="entry name" value="Magnesium transport protein CorA, transmembrane region"/>
    <property type="match status" value="1"/>
</dbReference>
<comment type="caution">
    <text evidence="8">The sequence shown here is derived from an EMBL/GenBank/DDBJ whole genome shotgun (WGS) entry which is preliminary data.</text>
</comment>
<dbReference type="EMBL" id="LJZO01000009">
    <property type="protein sequence ID" value="ROW00198.1"/>
    <property type="molecule type" value="Genomic_DNA"/>
</dbReference>
<dbReference type="PANTHER" id="PTHR15955:SF10">
    <property type="entry name" value="DUF1115 DOMAIN PROTEIN (AFU_ORTHOLOGUE AFUA_5G14750)"/>
    <property type="match status" value="1"/>
</dbReference>
<dbReference type="GO" id="GO:0046873">
    <property type="term" value="F:metal ion transmembrane transporter activity"/>
    <property type="evidence" value="ECO:0007669"/>
    <property type="project" value="InterPro"/>
</dbReference>